<organism evidence="5 6">
    <name type="scientific">Streptomyces lycii</name>
    <dbReference type="NCBI Taxonomy" id="2654337"/>
    <lineage>
        <taxon>Bacteria</taxon>
        <taxon>Bacillati</taxon>
        <taxon>Actinomycetota</taxon>
        <taxon>Actinomycetes</taxon>
        <taxon>Kitasatosporales</taxon>
        <taxon>Streptomycetaceae</taxon>
        <taxon>Streptomyces</taxon>
    </lineage>
</organism>
<dbReference type="Proteomes" id="UP000621266">
    <property type="component" value="Unassembled WGS sequence"/>
</dbReference>
<dbReference type="RefSeq" id="WP_098753278.1">
    <property type="nucleotide sequence ID" value="NZ_WHPN01000429.1"/>
</dbReference>
<comment type="caution">
    <text evidence="5">The sequence shown here is derived from an EMBL/GenBank/DDBJ whole genome shotgun (WGS) entry which is preliminary data.</text>
</comment>
<feature type="chain" id="PRO_5045080649" evidence="3">
    <location>
        <begin position="32"/>
        <end position="437"/>
    </location>
</feature>
<protein>
    <submittedName>
        <fullName evidence="5">ABC transporter substrate-binding protein</fullName>
    </submittedName>
</protein>
<keyword evidence="6" id="KW-1185">Reference proteome</keyword>
<dbReference type="InterPro" id="IPR028082">
    <property type="entry name" value="Peripla_BP_I"/>
</dbReference>
<evidence type="ECO:0000313" key="6">
    <source>
        <dbReference type="Proteomes" id="UP000621266"/>
    </source>
</evidence>
<evidence type="ECO:0000256" key="1">
    <source>
        <dbReference type="ARBA" id="ARBA00010062"/>
    </source>
</evidence>
<evidence type="ECO:0000259" key="4">
    <source>
        <dbReference type="Pfam" id="PF13458"/>
    </source>
</evidence>
<dbReference type="SUPFAM" id="SSF53822">
    <property type="entry name" value="Periplasmic binding protein-like I"/>
    <property type="match status" value="1"/>
</dbReference>
<keyword evidence="2 3" id="KW-0732">Signal</keyword>
<dbReference type="Pfam" id="PF13458">
    <property type="entry name" value="Peripla_BP_6"/>
    <property type="match status" value="1"/>
</dbReference>
<evidence type="ECO:0000256" key="2">
    <source>
        <dbReference type="ARBA" id="ARBA00022729"/>
    </source>
</evidence>
<sequence length="437" mass="46048">MTGRRRSSSFRSIRTAVACAAAMTATGSLLSGCGLVPSASGATKDPVTVMTWAPEGTSATNMPGMPAMAEAYARWVNKQGGINGRELNVITCNERNDTVSAGRCARRAVKEDVAAVVGSYSQHGRSFMSRLEGAGIPYIGGYGASDEEFTSPHSYPVNGGNAALVAGSGRQLSSGCERVALVRPDTISGDQMPSLLDAGLAHGDKPHAVDVRAPEDATQYTEHAELALAGATGSADGTGTVSGACVTAALGDRTDTFFDSFRRLESAGEHIRIASVLGSVQQSLVDRTGGADSPFEGALVTGWYPPANDPAWEPMREVVREHAFGDNDVDVTDPGVQTTWIAYTVLRQVIESLGDEPVTGHTLRQALDDGVGGKGIDTGGLTPPLSWHYEDLLAVRDFPRTANAMVTFQQVRDGRLVPVREGFVNVAQSLEERYADD</sequence>
<dbReference type="PROSITE" id="PS51257">
    <property type="entry name" value="PROKAR_LIPOPROTEIN"/>
    <property type="match status" value="1"/>
</dbReference>
<evidence type="ECO:0000256" key="3">
    <source>
        <dbReference type="SAM" id="SignalP"/>
    </source>
</evidence>
<gene>
    <name evidence="5" type="ORF">GCU69_32230</name>
</gene>
<evidence type="ECO:0000313" key="5">
    <source>
        <dbReference type="EMBL" id="KAF4405113.1"/>
    </source>
</evidence>
<feature type="signal peptide" evidence="3">
    <location>
        <begin position="1"/>
        <end position="31"/>
    </location>
</feature>
<dbReference type="InterPro" id="IPR028081">
    <property type="entry name" value="Leu-bd"/>
</dbReference>
<feature type="domain" description="Leucine-binding protein" evidence="4">
    <location>
        <begin position="56"/>
        <end position="369"/>
    </location>
</feature>
<reference evidence="5 6" key="1">
    <citation type="submission" date="2019-10" db="EMBL/GenBank/DDBJ databases">
        <title>Streptomyces tenebrisbrunneis sp.nov., an endogenous actinomycete isolated from of Lycium ruthenicum.</title>
        <authorList>
            <person name="Ma L."/>
        </authorList>
    </citation>
    <scope>NUCLEOTIDE SEQUENCE [LARGE SCALE GENOMIC DNA]</scope>
    <source>
        <strain evidence="5 6">TRM 66187</strain>
    </source>
</reference>
<comment type="similarity">
    <text evidence="1">Belongs to the leucine-binding protein family.</text>
</comment>
<accession>A0ABQ7FCW8</accession>
<name>A0ABQ7FCW8_9ACTN</name>
<dbReference type="Gene3D" id="3.40.50.2300">
    <property type="match status" value="2"/>
</dbReference>
<proteinExistence type="inferred from homology"/>
<dbReference type="EMBL" id="WHPN01000429">
    <property type="protein sequence ID" value="KAF4405113.1"/>
    <property type="molecule type" value="Genomic_DNA"/>
</dbReference>